<dbReference type="InterPro" id="IPR012340">
    <property type="entry name" value="NA-bd_OB-fold"/>
</dbReference>
<dbReference type="InterPro" id="IPR047112">
    <property type="entry name" value="RecG/Mfd"/>
</dbReference>
<dbReference type="Gene3D" id="2.40.50.140">
    <property type="entry name" value="Nucleic acid-binding proteins"/>
    <property type="match status" value="1"/>
</dbReference>
<dbReference type="PROSITE" id="PS51192">
    <property type="entry name" value="HELICASE_ATP_BIND_1"/>
    <property type="match status" value="1"/>
</dbReference>
<dbReference type="Pfam" id="PF19833">
    <property type="entry name" value="RecG_dom3_C"/>
    <property type="match status" value="1"/>
</dbReference>
<dbReference type="InterPro" id="IPR027417">
    <property type="entry name" value="P-loop_NTPase"/>
</dbReference>
<proteinExistence type="predicted"/>
<dbReference type="CDD" id="cd04488">
    <property type="entry name" value="RecG_wedge_OBF"/>
    <property type="match status" value="1"/>
</dbReference>
<evidence type="ECO:0000256" key="3">
    <source>
        <dbReference type="ARBA" id="ARBA00022801"/>
    </source>
</evidence>
<dbReference type="Proteomes" id="UP001487305">
    <property type="component" value="Unassembled WGS sequence"/>
</dbReference>
<dbReference type="SMART" id="SM00487">
    <property type="entry name" value="DEXDc"/>
    <property type="match status" value="1"/>
</dbReference>
<keyword evidence="4 11" id="KW-0347">Helicase</keyword>
<evidence type="ECO:0000256" key="4">
    <source>
        <dbReference type="ARBA" id="ARBA00022806"/>
    </source>
</evidence>
<dbReference type="SUPFAM" id="SSF50249">
    <property type="entry name" value="Nucleic acid-binding proteins"/>
    <property type="match status" value="1"/>
</dbReference>
<dbReference type="EMBL" id="JBBNOP010000003">
    <property type="protein sequence ID" value="MEQ3362310.1"/>
    <property type="molecule type" value="Genomic_DNA"/>
</dbReference>
<accession>A0ABV1JB38</accession>
<organism evidence="11 12">
    <name type="scientific">Raoultibacter massiliensis</name>
    <dbReference type="NCBI Taxonomy" id="1852371"/>
    <lineage>
        <taxon>Bacteria</taxon>
        <taxon>Bacillati</taxon>
        <taxon>Actinomycetota</taxon>
        <taxon>Coriobacteriia</taxon>
        <taxon>Eggerthellales</taxon>
        <taxon>Eggerthellaceae</taxon>
        <taxon>Raoultibacter</taxon>
    </lineage>
</organism>
<dbReference type="RefSeq" id="WP_349227227.1">
    <property type="nucleotide sequence ID" value="NZ_JBBNOP010000003.1"/>
</dbReference>
<dbReference type="Pfam" id="PF00271">
    <property type="entry name" value="Helicase_C"/>
    <property type="match status" value="1"/>
</dbReference>
<sequence length="744" mass="81468">MSGHSTSTPNGKAAGETSLDRLAATLAFDEPVSRVRLVSPMRAGALDKLGVRTIRDLLTHFPRRYIDMSRIADVARAPIGEMVTIAGTVHEIKLKKPKPKFSLVEIALTDQSGVLMITCFRQPWLMDQIEKGDRLAVSGKLEFNYGFKRMTNPFIEEVGDSFDEKTGRIIAVHPATEKITTAWMRRLVGNALDSCAGALDPLPIELRTKYRLPSRMSALSAIHFPTTMAEVGMARRRLVYEEVLMLELHLMMDEMQRSEGKPTTAHVTDGAHRRALEENLPFTLTDEQVSARDDILRVMESKQAANHMLLGDVGTGKTIVASFALAAVADTGTQAAMMAPTEVLARQYAEKLGPLLDAAGITWEVLTGSTGATEREAIIGRVAQGTVDVLFGTHALLEDDVRFADLTLAVIDEQQRFGVDQRASLLAKGQAPDALYMTATPIPRTLALALYGSLTLSYIKNRPLNAAGNETKVYSRTERGRAYDAALAALAEGHQVYVVCPLVGKPHPGSENERKAKRENDLEADDEYEYAVISIEDEADIEDDAKAAVREARFLQEKTFVDYKVDLLHGKMSGAEKQEAMERFRSGESQVLVATTVIEVGVDVPNATVMIIEDAERFGLSQLHQLRGRVGRGTEPGEVYLISGSKAPCALERLAAMEKTEDGFELASYDLSLRREGDILGNRQHGASVLKLVNVVRDGKIIEAAHADARAMLAEDAGLRSDRYRALGREVRLAFRGANEVKGG</sequence>
<dbReference type="Pfam" id="PF17191">
    <property type="entry name" value="RecG_wedge"/>
    <property type="match status" value="1"/>
</dbReference>
<keyword evidence="2" id="KW-0227">DNA damage</keyword>
<keyword evidence="1" id="KW-0547">Nucleotide-binding</keyword>
<evidence type="ECO:0000313" key="11">
    <source>
        <dbReference type="EMBL" id="MEQ3362310.1"/>
    </source>
</evidence>
<dbReference type="GO" id="GO:0016787">
    <property type="term" value="F:hydrolase activity"/>
    <property type="evidence" value="ECO:0007669"/>
    <property type="project" value="UniProtKB-KW"/>
</dbReference>
<protein>
    <recommendedName>
        <fullName evidence="8">Probable DNA 3'-5' helicase RecG</fullName>
    </recommendedName>
</protein>
<keyword evidence="12" id="KW-1185">Reference proteome</keyword>
<dbReference type="PANTHER" id="PTHR47964:SF1">
    <property type="entry name" value="ATP-DEPENDENT DNA HELICASE HOMOLOG RECG, CHLOROPLASTIC"/>
    <property type="match status" value="1"/>
</dbReference>
<evidence type="ECO:0000256" key="2">
    <source>
        <dbReference type="ARBA" id="ARBA00022763"/>
    </source>
</evidence>
<keyword evidence="7" id="KW-0234">DNA repair</keyword>
<dbReference type="InterPro" id="IPR001650">
    <property type="entry name" value="Helicase_C-like"/>
</dbReference>
<keyword evidence="3 11" id="KW-0378">Hydrolase</keyword>
<evidence type="ECO:0000313" key="12">
    <source>
        <dbReference type="Proteomes" id="UP001487305"/>
    </source>
</evidence>
<evidence type="ECO:0000259" key="9">
    <source>
        <dbReference type="PROSITE" id="PS51192"/>
    </source>
</evidence>
<evidence type="ECO:0000256" key="7">
    <source>
        <dbReference type="ARBA" id="ARBA00023204"/>
    </source>
</evidence>
<dbReference type="SUPFAM" id="SSF52540">
    <property type="entry name" value="P-loop containing nucleoside triphosphate hydrolases"/>
    <property type="match status" value="2"/>
</dbReference>
<feature type="domain" description="Helicase ATP-binding" evidence="9">
    <location>
        <begin position="298"/>
        <end position="459"/>
    </location>
</feature>
<dbReference type="Pfam" id="PF00270">
    <property type="entry name" value="DEAD"/>
    <property type="match status" value="1"/>
</dbReference>
<reference evidence="11 12" key="1">
    <citation type="submission" date="2024-04" db="EMBL/GenBank/DDBJ databases">
        <title>Human intestinal bacterial collection.</title>
        <authorList>
            <person name="Pauvert C."/>
            <person name="Hitch T.C.A."/>
            <person name="Clavel T."/>
        </authorList>
    </citation>
    <scope>NUCLEOTIDE SEQUENCE [LARGE SCALE GENOMIC DNA]</scope>
    <source>
        <strain evidence="11 12">CLA-KB-H42</strain>
    </source>
</reference>
<evidence type="ECO:0000256" key="5">
    <source>
        <dbReference type="ARBA" id="ARBA00022840"/>
    </source>
</evidence>
<dbReference type="SMART" id="SM00490">
    <property type="entry name" value="HELICc"/>
    <property type="match status" value="1"/>
</dbReference>
<name>A0ABV1JB38_9ACTN</name>
<dbReference type="GO" id="GO:0003678">
    <property type="term" value="F:DNA helicase activity"/>
    <property type="evidence" value="ECO:0007669"/>
    <property type="project" value="UniProtKB-EC"/>
</dbReference>
<keyword evidence="6" id="KW-0238">DNA-binding</keyword>
<dbReference type="InterPro" id="IPR011545">
    <property type="entry name" value="DEAD/DEAH_box_helicase_dom"/>
</dbReference>
<evidence type="ECO:0000256" key="1">
    <source>
        <dbReference type="ARBA" id="ARBA00022741"/>
    </source>
</evidence>
<dbReference type="InterPro" id="IPR045562">
    <property type="entry name" value="RecG_dom3_C"/>
</dbReference>
<comment type="caution">
    <text evidence="11">The sequence shown here is derived from an EMBL/GenBank/DDBJ whole genome shotgun (WGS) entry which is preliminary data.</text>
</comment>
<evidence type="ECO:0000256" key="8">
    <source>
        <dbReference type="ARBA" id="ARBA00049819"/>
    </source>
</evidence>
<dbReference type="Gene3D" id="3.40.50.300">
    <property type="entry name" value="P-loop containing nucleotide triphosphate hydrolases"/>
    <property type="match status" value="2"/>
</dbReference>
<evidence type="ECO:0000256" key="6">
    <source>
        <dbReference type="ARBA" id="ARBA00023125"/>
    </source>
</evidence>
<feature type="domain" description="Helicase C-terminal" evidence="10">
    <location>
        <begin position="523"/>
        <end position="672"/>
    </location>
</feature>
<dbReference type="PANTHER" id="PTHR47964">
    <property type="entry name" value="ATP-DEPENDENT DNA HELICASE HOMOLOG RECG, CHLOROPLASTIC"/>
    <property type="match status" value="1"/>
</dbReference>
<gene>
    <name evidence="11" type="ORF">AAA083_04890</name>
</gene>
<keyword evidence="5" id="KW-0067">ATP-binding</keyword>
<dbReference type="PROSITE" id="PS51194">
    <property type="entry name" value="HELICASE_CTER"/>
    <property type="match status" value="1"/>
</dbReference>
<dbReference type="InterPro" id="IPR033454">
    <property type="entry name" value="RecG_wedge"/>
</dbReference>
<dbReference type="InterPro" id="IPR014001">
    <property type="entry name" value="Helicase_ATP-bd"/>
</dbReference>
<evidence type="ECO:0000259" key="10">
    <source>
        <dbReference type="PROSITE" id="PS51194"/>
    </source>
</evidence>